<protein>
    <submittedName>
        <fullName evidence="1">Uncharacterized protein</fullName>
    </submittedName>
</protein>
<dbReference type="InterPro" id="IPR029055">
    <property type="entry name" value="Ntn_hydrolases_N"/>
</dbReference>
<accession>A0A0F8YQP6</accession>
<sequence length="74" mass="8665">MIGEGMEDITKYLEEYYNPQESISDQIISGLKAFKVQNLELESNQVEIVQIQIEEPILFNRLTNKEIETLFNEI</sequence>
<name>A0A0F8YQP6_9ZZZZ</name>
<organism evidence="1">
    <name type="scientific">marine sediment metagenome</name>
    <dbReference type="NCBI Taxonomy" id="412755"/>
    <lineage>
        <taxon>unclassified sequences</taxon>
        <taxon>metagenomes</taxon>
        <taxon>ecological metagenomes</taxon>
    </lineage>
</organism>
<evidence type="ECO:0000313" key="1">
    <source>
        <dbReference type="EMBL" id="KKK76095.1"/>
    </source>
</evidence>
<proteinExistence type="predicted"/>
<dbReference type="Gene3D" id="3.60.20.10">
    <property type="entry name" value="Glutamine Phosphoribosylpyrophosphate, subunit 1, domain 1"/>
    <property type="match status" value="1"/>
</dbReference>
<dbReference type="EMBL" id="LAZR01055559">
    <property type="protein sequence ID" value="KKK76095.1"/>
    <property type="molecule type" value="Genomic_DNA"/>
</dbReference>
<reference evidence="1" key="1">
    <citation type="journal article" date="2015" name="Nature">
        <title>Complex archaea that bridge the gap between prokaryotes and eukaryotes.</title>
        <authorList>
            <person name="Spang A."/>
            <person name="Saw J.H."/>
            <person name="Jorgensen S.L."/>
            <person name="Zaremba-Niedzwiedzka K."/>
            <person name="Martijn J."/>
            <person name="Lind A.E."/>
            <person name="van Eijk R."/>
            <person name="Schleper C."/>
            <person name="Guy L."/>
            <person name="Ettema T.J."/>
        </authorList>
    </citation>
    <scope>NUCLEOTIDE SEQUENCE</scope>
</reference>
<comment type="caution">
    <text evidence="1">The sequence shown here is derived from an EMBL/GenBank/DDBJ whole genome shotgun (WGS) entry which is preliminary data.</text>
</comment>
<dbReference type="AlphaFoldDB" id="A0A0F8YQP6"/>
<gene>
    <name evidence="1" type="ORF">LCGC14_2867140</name>
</gene>